<gene>
    <name evidence="18" type="ORF">BFG52_05495</name>
</gene>
<dbReference type="InterPro" id="IPR036206">
    <property type="entry name" value="ThiamineP_synth_sf"/>
</dbReference>
<dbReference type="AlphaFoldDB" id="A0A1B2LY46"/>
<dbReference type="EMBL" id="CP016895">
    <property type="protein sequence ID" value="AOA57860.1"/>
    <property type="molecule type" value="Genomic_DNA"/>
</dbReference>
<keyword evidence="6" id="KW-0227">DNA damage</keyword>
<comment type="similarity">
    <text evidence="2">Belongs to the Nudix hydrolase family.</text>
</comment>
<dbReference type="PRINTS" id="PR00502">
    <property type="entry name" value="NUDIXFAMILY"/>
</dbReference>
<dbReference type="Gene3D" id="3.20.20.70">
    <property type="entry name" value="Aldolase class I"/>
    <property type="match status" value="1"/>
</dbReference>
<evidence type="ECO:0000256" key="11">
    <source>
        <dbReference type="ARBA" id="ARBA00036904"/>
    </source>
</evidence>
<dbReference type="GO" id="GO:0044716">
    <property type="term" value="F:8-oxo-GDP phosphatase activity"/>
    <property type="evidence" value="ECO:0007669"/>
    <property type="project" value="TreeGrafter"/>
</dbReference>
<dbReference type="InterPro" id="IPR015797">
    <property type="entry name" value="NUDIX_hydrolase-like_dom_sf"/>
</dbReference>
<evidence type="ECO:0000256" key="1">
    <source>
        <dbReference type="ARBA" id="ARBA00001946"/>
    </source>
</evidence>
<dbReference type="STRING" id="1789224.BFG52_05495"/>
<keyword evidence="8" id="KW-0460">Magnesium</keyword>
<dbReference type="GO" id="GO:0006260">
    <property type="term" value="P:DNA replication"/>
    <property type="evidence" value="ECO:0007669"/>
    <property type="project" value="UniProtKB-KW"/>
</dbReference>
<dbReference type="InterPro" id="IPR020084">
    <property type="entry name" value="NUDIX_hydrolase_CS"/>
</dbReference>
<comment type="cofactor">
    <cofactor evidence="1">
        <name>Mg(2+)</name>
        <dbReference type="ChEBI" id="CHEBI:18420"/>
    </cofactor>
</comment>
<evidence type="ECO:0000256" key="5">
    <source>
        <dbReference type="ARBA" id="ARBA00022723"/>
    </source>
</evidence>
<dbReference type="CDD" id="cd00564">
    <property type="entry name" value="TMP_TenI"/>
    <property type="match status" value="1"/>
</dbReference>
<evidence type="ECO:0000256" key="6">
    <source>
        <dbReference type="ARBA" id="ARBA00022763"/>
    </source>
</evidence>
<keyword evidence="4" id="KW-0235">DNA replication</keyword>
<dbReference type="InterPro" id="IPR000086">
    <property type="entry name" value="NUDIX_hydrolase_dom"/>
</dbReference>
<comment type="catalytic activity">
    <reaction evidence="11">
        <text>8-oxo-GTP + H2O = 8-oxo-GMP + diphosphate + H(+)</text>
        <dbReference type="Rhea" id="RHEA:67616"/>
        <dbReference type="ChEBI" id="CHEBI:15377"/>
        <dbReference type="ChEBI" id="CHEBI:15378"/>
        <dbReference type="ChEBI" id="CHEBI:33019"/>
        <dbReference type="ChEBI" id="CHEBI:143553"/>
        <dbReference type="ChEBI" id="CHEBI:145694"/>
    </reaction>
</comment>
<evidence type="ECO:0000313" key="18">
    <source>
        <dbReference type="EMBL" id="AOA57860.1"/>
    </source>
</evidence>
<dbReference type="CDD" id="cd03425">
    <property type="entry name" value="NUDIX_MutT_NudA_like"/>
    <property type="match status" value="1"/>
</dbReference>
<dbReference type="KEGG" id="ala:BFG52_05495"/>
<comment type="catalytic activity">
    <reaction evidence="10">
        <text>8-oxo-dGTP + H2O = 8-oxo-dGMP + diphosphate + H(+)</text>
        <dbReference type="Rhea" id="RHEA:31575"/>
        <dbReference type="ChEBI" id="CHEBI:15377"/>
        <dbReference type="ChEBI" id="CHEBI:15378"/>
        <dbReference type="ChEBI" id="CHEBI:33019"/>
        <dbReference type="ChEBI" id="CHEBI:63224"/>
        <dbReference type="ChEBI" id="CHEBI:77896"/>
        <dbReference type="EC" id="3.6.1.55"/>
    </reaction>
</comment>
<dbReference type="GO" id="GO:0035539">
    <property type="term" value="F:8-oxo-7,8-dihydrodeoxyguanosine triphosphate pyrophosphatase activity"/>
    <property type="evidence" value="ECO:0007669"/>
    <property type="project" value="UniProtKB-EC"/>
</dbReference>
<dbReference type="GO" id="GO:0006281">
    <property type="term" value="P:DNA repair"/>
    <property type="evidence" value="ECO:0007669"/>
    <property type="project" value="UniProtKB-KW"/>
</dbReference>
<evidence type="ECO:0000259" key="17">
    <source>
        <dbReference type="PROSITE" id="PS51462"/>
    </source>
</evidence>
<evidence type="ECO:0000256" key="12">
    <source>
        <dbReference type="ARBA" id="ARBA00038905"/>
    </source>
</evidence>
<keyword evidence="19" id="KW-1185">Reference proteome</keyword>
<dbReference type="GO" id="GO:0009228">
    <property type="term" value="P:thiamine biosynthetic process"/>
    <property type="evidence" value="ECO:0007669"/>
    <property type="project" value="UniProtKB-KW"/>
</dbReference>
<dbReference type="InterPro" id="IPR029119">
    <property type="entry name" value="MutY_C"/>
</dbReference>
<dbReference type="SUPFAM" id="SSF51391">
    <property type="entry name" value="Thiamin phosphate synthase"/>
    <property type="match status" value="1"/>
</dbReference>
<evidence type="ECO:0000256" key="10">
    <source>
        <dbReference type="ARBA" id="ARBA00035861"/>
    </source>
</evidence>
<dbReference type="GO" id="GO:0046872">
    <property type="term" value="F:metal ion binding"/>
    <property type="evidence" value="ECO:0007669"/>
    <property type="project" value="UniProtKB-KW"/>
</dbReference>
<evidence type="ECO:0000256" key="7">
    <source>
        <dbReference type="ARBA" id="ARBA00022801"/>
    </source>
</evidence>
<dbReference type="OrthoDB" id="9810648at2"/>
<keyword evidence="5" id="KW-0479">Metal-binding</keyword>
<evidence type="ECO:0000256" key="8">
    <source>
        <dbReference type="ARBA" id="ARBA00022842"/>
    </source>
</evidence>
<dbReference type="Pfam" id="PF14815">
    <property type="entry name" value="NUDIX_4"/>
    <property type="match status" value="1"/>
</dbReference>
<dbReference type="Gene3D" id="3.90.79.10">
    <property type="entry name" value="Nucleoside Triphosphate Pyrophosphohydrolase"/>
    <property type="match status" value="1"/>
</dbReference>
<dbReference type="RefSeq" id="WP_067553413.1">
    <property type="nucleotide sequence ID" value="NZ_CP016895.1"/>
</dbReference>
<reference evidence="18 19" key="1">
    <citation type="submission" date="2016-08" db="EMBL/GenBank/DDBJ databases">
        <authorList>
            <person name="Seilhamer J.J."/>
        </authorList>
    </citation>
    <scope>NUCLEOTIDE SEQUENCE [LARGE SCALE GENOMIC DNA]</scope>
    <source>
        <strain evidence="18 19">BRTC-1</strain>
    </source>
</reference>
<dbReference type="PROSITE" id="PS51462">
    <property type="entry name" value="NUDIX"/>
    <property type="match status" value="1"/>
</dbReference>
<accession>A0A1B2LY46</accession>
<dbReference type="PROSITE" id="PS00893">
    <property type="entry name" value="NUDIX_BOX"/>
    <property type="match status" value="1"/>
</dbReference>
<dbReference type="InterPro" id="IPR020476">
    <property type="entry name" value="Nudix_hydrolase"/>
</dbReference>
<evidence type="ECO:0000256" key="15">
    <source>
        <dbReference type="ARBA" id="ARBA00041979"/>
    </source>
</evidence>
<organism evidence="18 19">
    <name type="scientific">Acinetobacter larvae</name>
    <dbReference type="NCBI Taxonomy" id="1789224"/>
    <lineage>
        <taxon>Bacteria</taxon>
        <taxon>Pseudomonadati</taxon>
        <taxon>Pseudomonadota</taxon>
        <taxon>Gammaproteobacteria</taxon>
        <taxon>Moraxellales</taxon>
        <taxon>Moraxellaceae</taxon>
        <taxon>Acinetobacter</taxon>
    </lineage>
</organism>
<dbReference type="PANTHER" id="PTHR47707:SF1">
    <property type="entry name" value="NUDIX HYDROLASE FAMILY PROTEIN"/>
    <property type="match status" value="1"/>
</dbReference>
<keyword evidence="9" id="KW-0234">DNA repair</keyword>
<evidence type="ECO:0000256" key="2">
    <source>
        <dbReference type="ARBA" id="ARBA00005582"/>
    </source>
</evidence>
<dbReference type="SUPFAM" id="SSF55811">
    <property type="entry name" value="Nudix"/>
    <property type="match status" value="1"/>
</dbReference>
<dbReference type="InterPro" id="IPR022998">
    <property type="entry name" value="ThiamineP_synth_TenI"/>
</dbReference>
<feature type="domain" description="Nudix hydrolase" evidence="17">
    <location>
        <begin position="1"/>
        <end position="128"/>
    </location>
</feature>
<dbReference type="GO" id="GO:0044715">
    <property type="term" value="F:8-oxo-dGDP phosphatase activity"/>
    <property type="evidence" value="ECO:0007669"/>
    <property type="project" value="TreeGrafter"/>
</dbReference>
<dbReference type="Pfam" id="PF02581">
    <property type="entry name" value="TMP-TENI"/>
    <property type="match status" value="1"/>
</dbReference>
<proteinExistence type="inferred from homology"/>
<evidence type="ECO:0000256" key="4">
    <source>
        <dbReference type="ARBA" id="ARBA00022705"/>
    </source>
</evidence>
<dbReference type="InterPro" id="IPR013785">
    <property type="entry name" value="Aldolase_TIM"/>
</dbReference>
<dbReference type="EC" id="3.6.1.55" evidence="12"/>
<dbReference type="InterPro" id="IPR047127">
    <property type="entry name" value="MutT-like"/>
</dbReference>
<evidence type="ECO:0000313" key="19">
    <source>
        <dbReference type="Proteomes" id="UP000093391"/>
    </source>
</evidence>
<protein>
    <recommendedName>
        <fullName evidence="13">8-oxo-dGTP diphosphatase</fullName>
        <ecNumber evidence="12">3.6.1.55</ecNumber>
    </recommendedName>
    <alternativeName>
        <fullName evidence="16">7,8-dihydro-8-oxoguanine-triphosphatase</fullName>
    </alternativeName>
    <alternativeName>
        <fullName evidence="15">Mutator protein MutT</fullName>
    </alternativeName>
    <alternativeName>
        <fullName evidence="14">dGTP pyrophosphohydrolase</fullName>
    </alternativeName>
</protein>
<evidence type="ECO:0000256" key="9">
    <source>
        <dbReference type="ARBA" id="ARBA00023204"/>
    </source>
</evidence>
<evidence type="ECO:0000256" key="13">
    <source>
        <dbReference type="ARBA" id="ARBA00040794"/>
    </source>
</evidence>
<name>A0A1B2LY46_9GAMM</name>
<dbReference type="PANTHER" id="PTHR47707">
    <property type="entry name" value="8-OXO-DGTP DIPHOSPHATASE"/>
    <property type="match status" value="1"/>
</dbReference>
<dbReference type="GO" id="GO:0008413">
    <property type="term" value="F:8-oxo-7,8-dihydroguanosine triphosphate pyrophosphatase activity"/>
    <property type="evidence" value="ECO:0007669"/>
    <property type="project" value="TreeGrafter"/>
</dbReference>
<dbReference type="Proteomes" id="UP000093391">
    <property type="component" value="Chromosome"/>
</dbReference>
<evidence type="ECO:0000256" key="14">
    <source>
        <dbReference type="ARBA" id="ARBA00041592"/>
    </source>
</evidence>
<keyword evidence="7" id="KW-0378">Hydrolase</keyword>
<sequence>MKQDVLKIAIGLVYYQGQVLVGWRNAAQHQGNRYEFPGGKVEAGESAEQACRREILEETGLDIRQWHPITSIQHRYDDLSLELDFFSAYCPREQLTQRRGAWQWYNREQLLHLKFPKANQRIVQQLCWPHYIKISAEHDALTTLASDHLLYWRPDDQEPLDYTPLTTYSPLQLQALMLNIRHWQALTPQLQQQIHTIHFKQHQFQTLSALPRLAQQRYLAACHDAAAVQQAHALGFDAILLSPVLKTASHPEQDALGWQQFQAIAAQSDLPVFALGGMHKRDLDQVQRHHGFGVAGIRAF</sequence>
<evidence type="ECO:0000256" key="3">
    <source>
        <dbReference type="ARBA" id="ARBA00022457"/>
    </source>
</evidence>
<keyword evidence="3" id="KW-0515">Mutator protein</keyword>
<evidence type="ECO:0000256" key="16">
    <source>
        <dbReference type="ARBA" id="ARBA00042798"/>
    </source>
</evidence>